<dbReference type="RefSeq" id="WP_045462949.1">
    <property type="nucleotide sequence ID" value="NZ_BBLT01000004.1"/>
</dbReference>
<organism evidence="1 2">
    <name type="scientific">Sporocytophaga myxococcoides</name>
    <dbReference type="NCBI Taxonomy" id="153721"/>
    <lineage>
        <taxon>Bacteria</taxon>
        <taxon>Pseudomonadati</taxon>
        <taxon>Bacteroidota</taxon>
        <taxon>Cytophagia</taxon>
        <taxon>Cytophagales</taxon>
        <taxon>Cytophagaceae</taxon>
        <taxon>Sporocytophaga</taxon>
    </lineage>
</organism>
<dbReference type="InterPro" id="IPR037217">
    <property type="entry name" value="Trp/Indoleamine_2_3_dOase-like"/>
</dbReference>
<gene>
    <name evidence="1" type="ORF">MYP_2246</name>
</gene>
<dbReference type="PANTHER" id="PTHR10138">
    <property type="entry name" value="TRYPTOPHAN 2,3-DIOXYGENASE"/>
    <property type="match status" value="1"/>
</dbReference>
<name>A0A098LFZ3_9BACT</name>
<dbReference type="GO" id="GO:0046872">
    <property type="term" value="F:metal ion binding"/>
    <property type="evidence" value="ECO:0007669"/>
    <property type="project" value="InterPro"/>
</dbReference>
<keyword evidence="1" id="KW-0560">Oxidoreductase</keyword>
<protein>
    <submittedName>
        <fullName evidence="1">Tryptophan 2,3-dioxygenase</fullName>
    </submittedName>
</protein>
<accession>A0A098LFZ3</accession>
<dbReference type="GO" id="GO:0019442">
    <property type="term" value="P:L-tryptophan catabolic process to acetyl-CoA"/>
    <property type="evidence" value="ECO:0007669"/>
    <property type="project" value="TreeGrafter"/>
</dbReference>
<dbReference type="STRING" id="153721.MYP_2246"/>
<dbReference type="InterPro" id="IPR004981">
    <property type="entry name" value="Trp_2_3_dOase"/>
</dbReference>
<dbReference type="GO" id="GO:0004833">
    <property type="term" value="F:L-tryptophan 2,3-dioxygenase activity"/>
    <property type="evidence" value="ECO:0007669"/>
    <property type="project" value="InterPro"/>
</dbReference>
<dbReference type="GO" id="GO:0019441">
    <property type="term" value="P:L-tryptophan catabolic process to kynurenine"/>
    <property type="evidence" value="ECO:0007669"/>
    <property type="project" value="InterPro"/>
</dbReference>
<keyword evidence="1" id="KW-0223">Dioxygenase</keyword>
<comment type="caution">
    <text evidence="1">The sequence shown here is derived from an EMBL/GenBank/DDBJ whole genome shotgun (WGS) entry which is preliminary data.</text>
</comment>
<dbReference type="Gene3D" id="1.20.58.480">
    <property type="match status" value="1"/>
</dbReference>
<dbReference type="PANTHER" id="PTHR10138:SF0">
    <property type="entry name" value="TRYPTOPHAN 2,3-DIOXYGENASE"/>
    <property type="match status" value="1"/>
</dbReference>
<dbReference type="OrthoDB" id="9776847at2"/>
<reference evidence="1 2" key="1">
    <citation type="submission" date="2014-09" db="EMBL/GenBank/DDBJ databases">
        <title>Sporocytophaga myxococcoides PG-01 genome sequencing.</title>
        <authorList>
            <person name="Liu L."/>
            <person name="Gao P.J."/>
            <person name="Chen G.J."/>
            <person name="Wang L.S."/>
        </authorList>
    </citation>
    <scope>NUCLEOTIDE SEQUENCE [LARGE SCALE GENOMIC DNA]</scope>
    <source>
        <strain evidence="1 2">PG-01</strain>
    </source>
</reference>
<dbReference type="Pfam" id="PF03301">
    <property type="entry name" value="Trp_dioxygenase"/>
    <property type="match status" value="1"/>
</dbReference>
<dbReference type="eggNOG" id="COG3483">
    <property type="taxonomic scope" value="Bacteria"/>
</dbReference>
<proteinExistence type="predicted"/>
<keyword evidence="2" id="KW-1185">Reference proteome</keyword>
<dbReference type="EMBL" id="BBLT01000004">
    <property type="protein sequence ID" value="GAL85018.1"/>
    <property type="molecule type" value="Genomic_DNA"/>
</dbReference>
<dbReference type="SUPFAM" id="SSF140959">
    <property type="entry name" value="Indolic compounds 2,3-dioxygenase-like"/>
    <property type="match status" value="1"/>
</dbReference>
<evidence type="ECO:0000313" key="2">
    <source>
        <dbReference type="Proteomes" id="UP000030185"/>
    </source>
</evidence>
<dbReference type="Proteomes" id="UP000030185">
    <property type="component" value="Unassembled WGS sequence"/>
</dbReference>
<dbReference type="AlphaFoldDB" id="A0A098LFZ3"/>
<evidence type="ECO:0000313" key="1">
    <source>
        <dbReference type="EMBL" id="GAL85018.1"/>
    </source>
</evidence>
<sequence length="323" mass="38744">MQNPEKETKIQELLKLLEDKYAKEGQDLTVHLEGLLNSKYLNYWDYIHLDALLNLQVPKTDYSDELMFIIYHQITELYFKMILHEINNIRKQEIIDKESFFHRLNRVNWFFGQQIQSFDIISIGMEQEQFLKFRTALHPASGFQSVQYRMTEIASTDFINLVSKDHRDDFHDYSTIDQMFEKIYWKKGAIDVATGRKTLTLKQFEEKYSEVLIRFANDCVSTNLWSIFKRLPFEAQEDERLISEMRKYDTYANINWPLAHYKYAVSYLIRSKQIVPSTGGTNWQKYLPPRFQKQIFFPSLWSEQELQDWGKSWVESEVFAHLM</sequence>
<dbReference type="GO" id="GO:0020037">
    <property type="term" value="F:heme binding"/>
    <property type="evidence" value="ECO:0007669"/>
    <property type="project" value="InterPro"/>
</dbReference>